<dbReference type="Proteomes" id="UP000279446">
    <property type="component" value="Unassembled WGS sequence"/>
</dbReference>
<proteinExistence type="predicted"/>
<sequence>MSQRIDPDNVSFTTISSASSPELLKMARINKQTELYGLFSTMPIQKWDHIVNDMHDAIMSRAVLLCEEELIQEGFGSPPAPYAFITFGSAGRGEQTLWSDQDNGLIIGDGNVSEQEMTLYFERFGQKLSNVLEEVGYPLCPGNVMISNPLWRKSVSDWEKQLLYWSSLRGWEQVRYLMIAADMRHISGDQGLSSAIRRSITTIMEQNGDPDNDLCAAVLRNTVRHKAAINVLGQVITEQSGEHAGDFDVKYGLYIPLVNAIRYLALHYGIQSSSTWERISQLDQLEAVPVRWLESCRKAFDTAVRLRSLVPEAEFNGLLTGTHYLSQSMIKQKDIKFELREALGTVRQMYRTLQRQHRYAERNWL</sequence>
<dbReference type="InterPro" id="IPR018821">
    <property type="entry name" value="DUF294_put_nucleoTrafse_sb-bd"/>
</dbReference>
<evidence type="ECO:0000313" key="3">
    <source>
        <dbReference type="EMBL" id="RUT43394.1"/>
    </source>
</evidence>
<dbReference type="GO" id="GO:0008773">
    <property type="term" value="F:[protein-PII] uridylyltransferase activity"/>
    <property type="evidence" value="ECO:0007669"/>
    <property type="project" value="InterPro"/>
</dbReference>
<name>A0A433Y4P7_9BACL</name>
<gene>
    <name evidence="3" type="ORF">EJP82_19920</name>
</gene>
<evidence type="ECO:0000259" key="2">
    <source>
        <dbReference type="Pfam" id="PF10335"/>
    </source>
</evidence>
<dbReference type="InterPro" id="IPR005105">
    <property type="entry name" value="GlnD_Uridyltrans_N"/>
</dbReference>
<dbReference type="EMBL" id="RZNY01000019">
    <property type="protein sequence ID" value="RUT43394.1"/>
    <property type="molecule type" value="Genomic_DNA"/>
</dbReference>
<dbReference type="CDD" id="cd05401">
    <property type="entry name" value="NT_GlnE_GlnD_like"/>
    <property type="match status" value="1"/>
</dbReference>
<feature type="domain" description="DUF294" evidence="2">
    <location>
        <begin position="214"/>
        <end position="356"/>
    </location>
</feature>
<comment type="caution">
    <text evidence="3">The sequence shown here is derived from an EMBL/GenBank/DDBJ whole genome shotgun (WGS) entry which is preliminary data.</text>
</comment>
<dbReference type="AlphaFoldDB" id="A0A433Y4P7"/>
<keyword evidence="4" id="KW-1185">Reference proteome</keyword>
<accession>A0A433Y4P7</accession>
<dbReference type="InterPro" id="IPR043519">
    <property type="entry name" value="NT_sf"/>
</dbReference>
<organism evidence="3 4">
    <name type="scientific">Paenibacillus anaericanus</name>
    <dbReference type="NCBI Taxonomy" id="170367"/>
    <lineage>
        <taxon>Bacteria</taxon>
        <taxon>Bacillati</taxon>
        <taxon>Bacillota</taxon>
        <taxon>Bacilli</taxon>
        <taxon>Bacillales</taxon>
        <taxon>Paenibacillaceae</taxon>
        <taxon>Paenibacillus</taxon>
    </lineage>
</organism>
<feature type="domain" description="Protein-PII uridylyltransferase N-terminal" evidence="1">
    <location>
        <begin position="44"/>
        <end position="166"/>
    </location>
</feature>
<evidence type="ECO:0000259" key="1">
    <source>
        <dbReference type="Pfam" id="PF03445"/>
    </source>
</evidence>
<dbReference type="Pfam" id="PF03445">
    <property type="entry name" value="DUF294"/>
    <property type="match status" value="1"/>
</dbReference>
<reference evidence="3 4" key="1">
    <citation type="submission" date="2018-12" db="EMBL/GenBank/DDBJ databases">
        <authorList>
            <person name="Sun L."/>
            <person name="Chen Z."/>
        </authorList>
    </citation>
    <scope>NUCLEOTIDE SEQUENCE [LARGE SCALE GENOMIC DNA]</scope>
    <source>
        <strain evidence="3 4">DSM 15890</strain>
    </source>
</reference>
<dbReference type="OrthoDB" id="9810963at2"/>
<dbReference type="SUPFAM" id="SSF81301">
    <property type="entry name" value="Nucleotidyltransferase"/>
    <property type="match status" value="1"/>
</dbReference>
<dbReference type="RefSeq" id="WP_127193821.1">
    <property type="nucleotide sequence ID" value="NZ_RZNY01000019.1"/>
</dbReference>
<protein>
    <submittedName>
        <fullName evidence="3">Signal transduction protein</fullName>
    </submittedName>
</protein>
<dbReference type="Pfam" id="PF10335">
    <property type="entry name" value="DUF294_C"/>
    <property type="match status" value="1"/>
</dbReference>
<evidence type="ECO:0000313" key="4">
    <source>
        <dbReference type="Proteomes" id="UP000279446"/>
    </source>
</evidence>